<dbReference type="InterPro" id="IPR016181">
    <property type="entry name" value="Acyl_CoA_acyltransferase"/>
</dbReference>
<evidence type="ECO:0000259" key="3">
    <source>
        <dbReference type="PROSITE" id="PS51186"/>
    </source>
</evidence>
<dbReference type="InterPro" id="IPR000182">
    <property type="entry name" value="GNAT_dom"/>
</dbReference>
<dbReference type="CDD" id="cd04301">
    <property type="entry name" value="NAT_SF"/>
    <property type="match status" value="1"/>
</dbReference>
<protein>
    <submittedName>
        <fullName evidence="4">GNAT family N-acetyltransferase</fullName>
    </submittedName>
</protein>
<dbReference type="Gene3D" id="3.40.630.30">
    <property type="match status" value="1"/>
</dbReference>
<organism evidence="4 5">
    <name type="scientific">Pseudoalteromonas obscura</name>
    <dbReference type="NCBI Taxonomy" id="3048491"/>
    <lineage>
        <taxon>Bacteria</taxon>
        <taxon>Pseudomonadati</taxon>
        <taxon>Pseudomonadota</taxon>
        <taxon>Gammaproteobacteria</taxon>
        <taxon>Alteromonadales</taxon>
        <taxon>Pseudoalteromonadaceae</taxon>
        <taxon>Pseudoalteromonas</taxon>
    </lineage>
</organism>
<dbReference type="InterPro" id="IPR050832">
    <property type="entry name" value="Bact_Acetyltransf"/>
</dbReference>
<evidence type="ECO:0000313" key="4">
    <source>
        <dbReference type="EMBL" id="MDK2595554.1"/>
    </source>
</evidence>
<proteinExistence type="predicted"/>
<evidence type="ECO:0000313" key="5">
    <source>
        <dbReference type="Proteomes" id="UP001231915"/>
    </source>
</evidence>
<comment type="caution">
    <text evidence="4">The sequence shown here is derived from an EMBL/GenBank/DDBJ whole genome shotgun (WGS) entry which is preliminary data.</text>
</comment>
<accession>A0ABT7EKG3</accession>
<dbReference type="RefSeq" id="WP_284137213.1">
    <property type="nucleotide sequence ID" value="NZ_JASJUT010000003.1"/>
</dbReference>
<dbReference type="SUPFAM" id="SSF55729">
    <property type="entry name" value="Acyl-CoA N-acyltransferases (Nat)"/>
    <property type="match status" value="1"/>
</dbReference>
<sequence length="155" mass="17285">MKNDVIIRQANDDDRAFIFELSPSLAEVAKLDWHTDEAIQKMQDDYITQMLSKTSVPNITLVAEVNNMPQGFVHVRTHQDGITGETCGTVPLLAVSPNSQGLGLGKLLMASAEEWAKSQGCRLLHLEVFANNLKANQFYENLGFKPEMLHMIKSI</sequence>
<keyword evidence="5" id="KW-1185">Reference proteome</keyword>
<keyword evidence="2" id="KW-0012">Acyltransferase</keyword>
<dbReference type="PANTHER" id="PTHR43877:SF2">
    <property type="entry name" value="AMINOALKYLPHOSPHONATE N-ACETYLTRANSFERASE-RELATED"/>
    <property type="match status" value="1"/>
</dbReference>
<reference evidence="4 5" key="1">
    <citation type="submission" date="2023-05" db="EMBL/GenBank/DDBJ databases">
        <title>Pseudoalteromonas ardens sp. nov., Pseudoalteromonas obscura sp. nov., and Pseudoalteromonas umbrosa sp. nov., isolated from the coral Montipora capitata.</title>
        <authorList>
            <person name="Thomas E.M."/>
            <person name="Smith E.M."/>
            <person name="Papke E."/>
            <person name="Shlafstein M.D."/>
            <person name="Oline D.K."/>
            <person name="Videau P."/>
            <person name="Saw J.H."/>
            <person name="Strangman W.K."/>
            <person name="Ushijima B."/>
        </authorList>
    </citation>
    <scope>NUCLEOTIDE SEQUENCE [LARGE SCALE GENOMIC DNA]</scope>
    <source>
        <strain evidence="4 5">P94</strain>
    </source>
</reference>
<dbReference type="PANTHER" id="PTHR43877">
    <property type="entry name" value="AMINOALKYLPHOSPHONATE N-ACETYLTRANSFERASE-RELATED-RELATED"/>
    <property type="match status" value="1"/>
</dbReference>
<evidence type="ECO:0000256" key="2">
    <source>
        <dbReference type="ARBA" id="ARBA00023315"/>
    </source>
</evidence>
<feature type="domain" description="N-acetyltransferase" evidence="3">
    <location>
        <begin position="5"/>
        <end position="155"/>
    </location>
</feature>
<keyword evidence="1" id="KW-0808">Transferase</keyword>
<dbReference type="Proteomes" id="UP001231915">
    <property type="component" value="Unassembled WGS sequence"/>
</dbReference>
<dbReference type="EMBL" id="JASJUT010000003">
    <property type="protein sequence ID" value="MDK2595554.1"/>
    <property type="molecule type" value="Genomic_DNA"/>
</dbReference>
<evidence type="ECO:0000256" key="1">
    <source>
        <dbReference type="ARBA" id="ARBA00022679"/>
    </source>
</evidence>
<gene>
    <name evidence="4" type="ORF">QNM18_10900</name>
</gene>
<name>A0ABT7EKG3_9GAMM</name>
<dbReference type="PROSITE" id="PS51186">
    <property type="entry name" value="GNAT"/>
    <property type="match status" value="1"/>
</dbReference>
<dbReference type="Pfam" id="PF00583">
    <property type="entry name" value="Acetyltransf_1"/>
    <property type="match status" value="1"/>
</dbReference>